<dbReference type="SUPFAM" id="SSF52091">
    <property type="entry name" value="SpoIIaa-like"/>
    <property type="match status" value="1"/>
</dbReference>
<proteinExistence type="predicted"/>
<accession>A0ABV5SL92</accession>
<protein>
    <recommendedName>
        <fullName evidence="3">STAS domain-containing protein</fullName>
    </recommendedName>
</protein>
<reference evidence="1 2" key="1">
    <citation type="submission" date="2024-09" db="EMBL/GenBank/DDBJ databases">
        <authorList>
            <person name="Sun Q."/>
            <person name="Mori K."/>
        </authorList>
    </citation>
    <scope>NUCLEOTIDE SEQUENCE [LARGE SCALE GENOMIC DNA]</scope>
    <source>
        <strain evidence="1 2">JCM 3143</strain>
    </source>
</reference>
<evidence type="ECO:0000313" key="1">
    <source>
        <dbReference type="EMBL" id="MFB9631196.1"/>
    </source>
</evidence>
<sequence length="57" mass="6149">MRRQCRCAQGRIVAAGAPDNLRRLLHRAGLLERLDQLSTRQQAITALQGNGPGDGPA</sequence>
<dbReference type="InterPro" id="IPR036513">
    <property type="entry name" value="STAS_dom_sf"/>
</dbReference>
<dbReference type="Proteomes" id="UP001589532">
    <property type="component" value="Unassembled WGS sequence"/>
</dbReference>
<dbReference type="Gene3D" id="3.30.750.24">
    <property type="entry name" value="STAS domain"/>
    <property type="match status" value="1"/>
</dbReference>
<comment type="caution">
    <text evidence="1">The sequence shown here is derived from an EMBL/GenBank/DDBJ whole genome shotgun (WGS) entry which is preliminary data.</text>
</comment>
<evidence type="ECO:0000313" key="2">
    <source>
        <dbReference type="Proteomes" id="UP001589532"/>
    </source>
</evidence>
<keyword evidence="2" id="KW-1185">Reference proteome</keyword>
<gene>
    <name evidence="1" type="ORF">ACFFSA_49755</name>
</gene>
<name>A0ABV5SL92_9ACTN</name>
<dbReference type="EMBL" id="JBHMBW010000104">
    <property type="protein sequence ID" value="MFB9631196.1"/>
    <property type="molecule type" value="Genomic_DNA"/>
</dbReference>
<evidence type="ECO:0008006" key="3">
    <source>
        <dbReference type="Google" id="ProtNLM"/>
    </source>
</evidence>
<dbReference type="RefSeq" id="WP_344999661.1">
    <property type="nucleotide sequence ID" value="NZ_BAAAXV010000009.1"/>
</dbReference>
<organism evidence="1 2">
    <name type="scientific">Nonomuraea helvata</name>
    <dbReference type="NCBI Taxonomy" id="37484"/>
    <lineage>
        <taxon>Bacteria</taxon>
        <taxon>Bacillati</taxon>
        <taxon>Actinomycetota</taxon>
        <taxon>Actinomycetes</taxon>
        <taxon>Streptosporangiales</taxon>
        <taxon>Streptosporangiaceae</taxon>
        <taxon>Nonomuraea</taxon>
    </lineage>
</organism>